<evidence type="ECO:0000313" key="7">
    <source>
        <dbReference type="Proteomes" id="UP000244173"/>
    </source>
</evidence>
<gene>
    <name evidence="6" type="ORF">DAI18_02975</name>
</gene>
<dbReference type="PROSITE" id="PS50113">
    <property type="entry name" value="PAC"/>
    <property type="match status" value="1"/>
</dbReference>
<dbReference type="OrthoDB" id="9813903at2"/>
<evidence type="ECO:0000256" key="1">
    <source>
        <dbReference type="SAM" id="Phobius"/>
    </source>
</evidence>
<keyword evidence="1" id="KW-1133">Transmembrane helix</keyword>
<dbReference type="CDD" id="cd00130">
    <property type="entry name" value="PAS"/>
    <property type="match status" value="2"/>
</dbReference>
<dbReference type="InterPro" id="IPR043128">
    <property type="entry name" value="Rev_trsase/Diguanyl_cyclase"/>
</dbReference>
<dbReference type="STRING" id="1122240.GCA_000620105_03093"/>
<evidence type="ECO:0000259" key="3">
    <source>
        <dbReference type="PROSITE" id="PS50113"/>
    </source>
</evidence>
<dbReference type="InterPro" id="IPR001610">
    <property type="entry name" value="PAC"/>
</dbReference>
<evidence type="ECO:0008006" key="8">
    <source>
        <dbReference type="Google" id="ProtNLM"/>
    </source>
</evidence>
<name>A0A2S0P6U5_9NEIS</name>
<protein>
    <recommendedName>
        <fullName evidence="8">Sensor domain-containing diguanylate cyclase</fullName>
    </recommendedName>
</protein>
<dbReference type="PANTHER" id="PTHR44757">
    <property type="entry name" value="DIGUANYLATE CYCLASE DGCP"/>
    <property type="match status" value="1"/>
</dbReference>
<dbReference type="PROSITE" id="PS50112">
    <property type="entry name" value="PAS"/>
    <property type="match status" value="1"/>
</dbReference>
<dbReference type="Gene3D" id="3.30.450.20">
    <property type="entry name" value="PAS domain"/>
    <property type="match status" value="2"/>
</dbReference>
<dbReference type="SUPFAM" id="SSF55785">
    <property type="entry name" value="PYP-like sensor domain (PAS domain)"/>
    <property type="match status" value="2"/>
</dbReference>
<dbReference type="SMART" id="SM00091">
    <property type="entry name" value="PAS"/>
    <property type="match status" value="2"/>
</dbReference>
<dbReference type="InterPro" id="IPR000014">
    <property type="entry name" value="PAS"/>
</dbReference>
<dbReference type="InterPro" id="IPR029787">
    <property type="entry name" value="Nucleotide_cyclase"/>
</dbReference>
<dbReference type="SMART" id="SM00267">
    <property type="entry name" value="GGDEF"/>
    <property type="match status" value="1"/>
</dbReference>
<dbReference type="GO" id="GO:0007165">
    <property type="term" value="P:signal transduction"/>
    <property type="evidence" value="ECO:0007669"/>
    <property type="project" value="InterPro"/>
</dbReference>
<evidence type="ECO:0000259" key="2">
    <source>
        <dbReference type="PROSITE" id="PS50112"/>
    </source>
</evidence>
<dbReference type="InterPro" id="IPR000700">
    <property type="entry name" value="PAS-assoc_C"/>
</dbReference>
<dbReference type="SUPFAM" id="SSF55073">
    <property type="entry name" value="Nucleotide cyclase"/>
    <property type="match status" value="1"/>
</dbReference>
<feature type="domain" description="GGDEF" evidence="5">
    <location>
        <begin position="534"/>
        <end position="668"/>
    </location>
</feature>
<dbReference type="SMART" id="SM00304">
    <property type="entry name" value="HAMP"/>
    <property type="match status" value="1"/>
</dbReference>
<keyword evidence="1" id="KW-0812">Transmembrane</keyword>
<dbReference type="NCBIfam" id="TIGR00254">
    <property type="entry name" value="GGDEF"/>
    <property type="match status" value="1"/>
</dbReference>
<dbReference type="FunFam" id="3.30.70.270:FF:000001">
    <property type="entry name" value="Diguanylate cyclase domain protein"/>
    <property type="match status" value="1"/>
</dbReference>
<dbReference type="InterPro" id="IPR003660">
    <property type="entry name" value="HAMP_dom"/>
</dbReference>
<dbReference type="GO" id="GO:0016020">
    <property type="term" value="C:membrane"/>
    <property type="evidence" value="ECO:0007669"/>
    <property type="project" value="InterPro"/>
</dbReference>
<dbReference type="InterPro" id="IPR013656">
    <property type="entry name" value="PAS_4"/>
</dbReference>
<evidence type="ECO:0000313" key="6">
    <source>
        <dbReference type="EMBL" id="AVY93119.1"/>
    </source>
</evidence>
<dbReference type="Gene3D" id="3.30.70.270">
    <property type="match status" value="1"/>
</dbReference>
<dbReference type="EMBL" id="CP028519">
    <property type="protein sequence ID" value="AVY93119.1"/>
    <property type="molecule type" value="Genomic_DNA"/>
</dbReference>
<organism evidence="6 7">
    <name type="scientific">Microvirgula aerodenitrificans</name>
    <dbReference type="NCBI Taxonomy" id="57480"/>
    <lineage>
        <taxon>Bacteria</taxon>
        <taxon>Pseudomonadati</taxon>
        <taxon>Pseudomonadota</taxon>
        <taxon>Betaproteobacteria</taxon>
        <taxon>Neisseriales</taxon>
        <taxon>Aquaspirillaceae</taxon>
        <taxon>Microvirgula</taxon>
    </lineage>
</organism>
<dbReference type="Proteomes" id="UP000244173">
    <property type="component" value="Chromosome"/>
</dbReference>
<sequence>MRVSWLRASLRTRLVVLGLMVNLTLAGMLTAVALLSWQSLLQQDLHARGDAISGLLDSGLAALLAKGDHFGIYRFAESGVESRSISFLVVRDAAGHVLVHTAPDDRSAQLAPMPVPDTLYKLWQAGPVLALNRDIHYDGRKVGSVQFGLPLEDIRTTFYGLLLRCLAISSLGVVGLLLLQHLLRCWISEPIEGLVLAAKRMARGESGGLLPRSGPPEVMALSESFARMRESLDERMASMRIQQDTLNAIADHTYAWELWFDPQGRVVWVNPSVERITGHTVEQCLQSERYLLDMVSDIDRDRVSCALRTSLADRKPGQGFQFRVRHKSGANLWVLASWTPIFAAEGQYLGIRVSLLDCTESLENRRALEQAVSRLRVEQLRASQHLRDAQRERAMLDTLLASLYIGLVFVDGERRVLYANPLFSQFWGLPQLDELAGHVLEEFLPSLAELLHGHSGEVELKLDDGRIVLVRLSPIEGDGDSGSLLLCEDVTAARASAEQLVFLAERDTLTGIFNRRRFQLEIERMVKQSERSQRSMALLTFDLNDFKLVNDNHGHAAGDMVLIDIARVINRTIRQSELFCRLGGDEFAVLLPEADVFDASMLAGRIDQHIREIAFDFSGIERRVSASIGIAIFPDHAATADELVAAADAAMYDAKKDDENGCWRIFDGATMQASLTFRPPHKHDYDGRNEPTVIV</sequence>
<evidence type="ECO:0000259" key="5">
    <source>
        <dbReference type="PROSITE" id="PS50887"/>
    </source>
</evidence>
<dbReference type="KEGG" id="maer:DAI18_02975"/>
<keyword evidence="1" id="KW-0472">Membrane</keyword>
<dbReference type="PANTHER" id="PTHR44757:SF2">
    <property type="entry name" value="BIOFILM ARCHITECTURE MAINTENANCE PROTEIN MBAA"/>
    <property type="match status" value="1"/>
</dbReference>
<dbReference type="SMART" id="SM00086">
    <property type="entry name" value="PAC"/>
    <property type="match status" value="2"/>
</dbReference>
<feature type="transmembrane region" description="Helical" evidence="1">
    <location>
        <begin position="12"/>
        <end position="37"/>
    </location>
</feature>
<dbReference type="CDD" id="cd06225">
    <property type="entry name" value="HAMP"/>
    <property type="match status" value="1"/>
</dbReference>
<reference evidence="6 7" key="1">
    <citation type="submission" date="2018-04" db="EMBL/GenBank/DDBJ databases">
        <title>Denitrifier Microvirgula.</title>
        <authorList>
            <person name="Anderson E."/>
            <person name="Jang J."/>
            <person name="Ishii S."/>
        </authorList>
    </citation>
    <scope>NUCLEOTIDE SEQUENCE [LARGE SCALE GENOMIC DNA]</scope>
    <source>
        <strain evidence="6 7">BE2.4</strain>
    </source>
</reference>
<dbReference type="NCBIfam" id="TIGR00229">
    <property type="entry name" value="sensory_box"/>
    <property type="match status" value="1"/>
</dbReference>
<accession>A0A2S0P6U5</accession>
<dbReference type="Pfam" id="PF00990">
    <property type="entry name" value="GGDEF"/>
    <property type="match status" value="1"/>
</dbReference>
<dbReference type="Pfam" id="PF08448">
    <property type="entry name" value="PAS_4"/>
    <property type="match status" value="2"/>
</dbReference>
<dbReference type="InterPro" id="IPR052155">
    <property type="entry name" value="Biofilm_reg_signaling"/>
</dbReference>
<dbReference type="CDD" id="cd01949">
    <property type="entry name" value="GGDEF"/>
    <property type="match status" value="1"/>
</dbReference>
<dbReference type="Gene3D" id="6.10.340.10">
    <property type="match status" value="1"/>
</dbReference>
<proteinExistence type="predicted"/>
<feature type="domain" description="PAS" evidence="2">
    <location>
        <begin position="242"/>
        <end position="314"/>
    </location>
</feature>
<dbReference type="GO" id="GO:0003824">
    <property type="term" value="F:catalytic activity"/>
    <property type="evidence" value="ECO:0007669"/>
    <property type="project" value="UniProtKB-ARBA"/>
</dbReference>
<dbReference type="InterPro" id="IPR035965">
    <property type="entry name" value="PAS-like_dom_sf"/>
</dbReference>
<dbReference type="RefSeq" id="WP_107888700.1">
    <property type="nucleotide sequence ID" value="NZ_CP028519.1"/>
</dbReference>
<dbReference type="PROSITE" id="PS50885">
    <property type="entry name" value="HAMP"/>
    <property type="match status" value="1"/>
</dbReference>
<evidence type="ECO:0000259" key="4">
    <source>
        <dbReference type="PROSITE" id="PS50885"/>
    </source>
</evidence>
<feature type="domain" description="HAMP" evidence="4">
    <location>
        <begin position="185"/>
        <end position="237"/>
    </location>
</feature>
<dbReference type="AlphaFoldDB" id="A0A2S0P6U5"/>
<dbReference type="InterPro" id="IPR000160">
    <property type="entry name" value="GGDEF_dom"/>
</dbReference>
<keyword evidence="7" id="KW-1185">Reference proteome</keyword>
<dbReference type="PROSITE" id="PS50887">
    <property type="entry name" value="GGDEF"/>
    <property type="match status" value="1"/>
</dbReference>
<feature type="domain" description="PAC" evidence="3">
    <location>
        <begin position="318"/>
        <end position="370"/>
    </location>
</feature>